<evidence type="ECO:0000313" key="3">
    <source>
        <dbReference type="Proteomes" id="UP000007383"/>
    </source>
</evidence>
<reference evidence="3" key="1">
    <citation type="journal article" date="2013" name="Stand. Genomic Sci.">
        <title>Complete genome sequence of the halophilic bacterium Spirochaeta africana type strain (Z-7692(T)) from the alkaline Lake Magadi in the East African Rift.</title>
        <authorList>
            <person name="Liolos K."/>
            <person name="Abt B."/>
            <person name="Scheuner C."/>
            <person name="Teshima H."/>
            <person name="Held B."/>
            <person name="Lapidus A."/>
            <person name="Nolan M."/>
            <person name="Lucas S."/>
            <person name="Deshpande S."/>
            <person name="Cheng J.F."/>
            <person name="Tapia R."/>
            <person name="Goodwin L.A."/>
            <person name="Pitluck S."/>
            <person name="Pagani I."/>
            <person name="Ivanova N."/>
            <person name="Mavromatis K."/>
            <person name="Mikhailova N."/>
            <person name="Huntemann M."/>
            <person name="Pati A."/>
            <person name="Chen A."/>
            <person name="Palaniappan K."/>
            <person name="Land M."/>
            <person name="Rohde M."/>
            <person name="Tindall B.J."/>
            <person name="Detter J.C."/>
            <person name="Goker M."/>
            <person name="Bristow J."/>
            <person name="Eisen J.A."/>
            <person name="Markowitz V."/>
            <person name="Hugenholtz P."/>
            <person name="Woyke T."/>
            <person name="Klenk H.P."/>
            <person name="Kyrpides N.C."/>
        </authorList>
    </citation>
    <scope>NUCLEOTIDE SEQUENCE</scope>
    <source>
        <strain evidence="3">ATCC 700263 / DSM 8902 / Z-7692</strain>
    </source>
</reference>
<evidence type="ECO:0000259" key="1">
    <source>
        <dbReference type="PROSITE" id="PS51384"/>
    </source>
</evidence>
<evidence type="ECO:0000313" key="2">
    <source>
        <dbReference type="EMBL" id="AFG37802.1"/>
    </source>
</evidence>
<dbReference type="Gene3D" id="2.40.30.10">
    <property type="entry name" value="Translation factors"/>
    <property type="match status" value="1"/>
</dbReference>
<dbReference type="RefSeq" id="WP_014455785.1">
    <property type="nucleotide sequence ID" value="NC_017098.1"/>
</dbReference>
<dbReference type="SUPFAM" id="SSF52343">
    <property type="entry name" value="Ferredoxin reductase-like, C-terminal NADP-linked domain"/>
    <property type="match status" value="1"/>
</dbReference>
<dbReference type="PANTHER" id="PTHR47354:SF5">
    <property type="entry name" value="PROTEIN RFBI"/>
    <property type="match status" value="1"/>
</dbReference>
<dbReference type="AlphaFoldDB" id="H9UJV9"/>
<dbReference type="PROSITE" id="PS51384">
    <property type="entry name" value="FAD_FR"/>
    <property type="match status" value="1"/>
</dbReference>
<dbReference type="OrthoDB" id="9784483at2"/>
<dbReference type="Pfam" id="PF00175">
    <property type="entry name" value="NAD_binding_1"/>
    <property type="match status" value="1"/>
</dbReference>
<dbReference type="KEGG" id="sfc:Spiaf_1745"/>
<dbReference type="InterPro" id="IPR001433">
    <property type="entry name" value="OxRdtase_FAD/NAD-bd"/>
</dbReference>
<protein>
    <submittedName>
        <fullName evidence="2">Flavodoxin reductase family protein</fullName>
    </submittedName>
</protein>
<dbReference type="Proteomes" id="UP000007383">
    <property type="component" value="Chromosome"/>
</dbReference>
<dbReference type="STRING" id="889378.Spiaf_1745"/>
<dbReference type="SUPFAM" id="SSF63380">
    <property type="entry name" value="Riboflavin synthase domain-like"/>
    <property type="match status" value="1"/>
</dbReference>
<sequence length="238" mass="26363">MPQSAAAAGTAVSAFSVHHVRHLSPTAFVVRFDRNRMQFAPGQYITVGIAGDLHVREYSIYSSPDDDFLEILVKSVEGGLVSHKLQQLEQGDSLQVEGPFGYFVLDEHSTLTRQSEVSSAAPAPVLMIATGTGISPFHSMVSTNPEMPYTLLHGVRSAIEDYDWQRYTPGQLVRCITRDTDGTADFAGRVTDYLRQNPVTDPSTRCMLCGNCDMIYEVFDILQEQGIPSQQLYAEVYF</sequence>
<dbReference type="InterPro" id="IPR050415">
    <property type="entry name" value="MRET"/>
</dbReference>
<dbReference type="InterPro" id="IPR039261">
    <property type="entry name" value="FNR_nucleotide-bd"/>
</dbReference>
<dbReference type="HOGENOM" id="CLU_003827_3_1_12"/>
<feature type="domain" description="FAD-binding FR-type" evidence="1">
    <location>
        <begin position="10"/>
        <end position="106"/>
    </location>
</feature>
<organism evidence="2 3">
    <name type="scientific">Spirochaeta africana (strain ATCC 700263 / DSM 8902 / Z-7692)</name>
    <dbReference type="NCBI Taxonomy" id="889378"/>
    <lineage>
        <taxon>Bacteria</taxon>
        <taxon>Pseudomonadati</taxon>
        <taxon>Spirochaetota</taxon>
        <taxon>Spirochaetia</taxon>
        <taxon>Spirochaetales</taxon>
        <taxon>Spirochaetaceae</taxon>
        <taxon>Spirochaeta</taxon>
    </lineage>
</organism>
<dbReference type="eggNOG" id="COG1018">
    <property type="taxonomic scope" value="Bacteria"/>
</dbReference>
<dbReference type="PANTHER" id="PTHR47354">
    <property type="entry name" value="NADH OXIDOREDUCTASE HCR"/>
    <property type="match status" value="1"/>
</dbReference>
<accession>H9UJV9</accession>
<dbReference type="Gene3D" id="3.40.50.80">
    <property type="entry name" value="Nucleotide-binding domain of ferredoxin-NADP reductase (FNR) module"/>
    <property type="match status" value="1"/>
</dbReference>
<gene>
    <name evidence="2" type="ordered locus">Spiaf_1745</name>
</gene>
<name>H9UJV9_SPIAZ</name>
<proteinExistence type="predicted"/>
<dbReference type="Pfam" id="PF00970">
    <property type="entry name" value="FAD_binding_6"/>
    <property type="match status" value="1"/>
</dbReference>
<dbReference type="PATRIC" id="fig|889378.3.peg.1732"/>
<dbReference type="InterPro" id="IPR017938">
    <property type="entry name" value="Riboflavin_synthase-like_b-brl"/>
</dbReference>
<dbReference type="GO" id="GO:0016491">
    <property type="term" value="F:oxidoreductase activity"/>
    <property type="evidence" value="ECO:0007669"/>
    <property type="project" value="InterPro"/>
</dbReference>
<dbReference type="InterPro" id="IPR017927">
    <property type="entry name" value="FAD-bd_FR_type"/>
</dbReference>
<dbReference type="InterPro" id="IPR008333">
    <property type="entry name" value="Cbr1-like_FAD-bd_dom"/>
</dbReference>
<keyword evidence="3" id="KW-1185">Reference proteome</keyword>
<dbReference type="EMBL" id="CP003282">
    <property type="protein sequence ID" value="AFG37802.1"/>
    <property type="molecule type" value="Genomic_DNA"/>
</dbReference>